<dbReference type="AlphaFoldDB" id="A0A8J2IUZ5"/>
<proteinExistence type="predicted"/>
<dbReference type="EMBL" id="CAJSTJ010000134">
    <property type="protein sequence ID" value="CAG7560432.1"/>
    <property type="molecule type" value="Genomic_DNA"/>
</dbReference>
<evidence type="ECO:0000313" key="2">
    <source>
        <dbReference type="EMBL" id="CAG7560432.1"/>
    </source>
</evidence>
<feature type="compositionally biased region" description="Basic residues" evidence="1">
    <location>
        <begin position="123"/>
        <end position="156"/>
    </location>
</feature>
<accession>A0A8J2IUZ5</accession>
<feature type="region of interest" description="Disordered" evidence="1">
    <location>
        <begin position="57"/>
        <end position="156"/>
    </location>
</feature>
<evidence type="ECO:0000256" key="1">
    <source>
        <dbReference type="SAM" id="MobiDB-lite"/>
    </source>
</evidence>
<dbReference type="Proteomes" id="UP000693738">
    <property type="component" value="Unassembled WGS sequence"/>
</dbReference>
<comment type="caution">
    <text evidence="2">The sequence shown here is derived from an EMBL/GenBank/DDBJ whole genome shotgun (WGS) entry which is preliminary data.</text>
</comment>
<feature type="compositionally biased region" description="Basic residues" evidence="1">
    <location>
        <begin position="67"/>
        <end position="79"/>
    </location>
</feature>
<feature type="compositionally biased region" description="Basic residues" evidence="1">
    <location>
        <begin position="88"/>
        <end position="104"/>
    </location>
</feature>
<organism evidence="2 3">
    <name type="scientific">Fusarium equiseti</name>
    <name type="common">Fusarium scirpi</name>
    <dbReference type="NCBI Taxonomy" id="61235"/>
    <lineage>
        <taxon>Eukaryota</taxon>
        <taxon>Fungi</taxon>
        <taxon>Dikarya</taxon>
        <taxon>Ascomycota</taxon>
        <taxon>Pezizomycotina</taxon>
        <taxon>Sordariomycetes</taxon>
        <taxon>Hypocreomycetidae</taxon>
        <taxon>Hypocreales</taxon>
        <taxon>Nectriaceae</taxon>
        <taxon>Fusarium</taxon>
        <taxon>Fusarium incarnatum-equiseti species complex</taxon>
    </lineage>
</organism>
<protein>
    <submittedName>
        <fullName evidence="2">Uncharacterized protein</fullName>
    </submittedName>
</protein>
<name>A0A8J2IUZ5_FUSEQ</name>
<sequence>MLSSLYTEHLRVSNIPDLCIYINQLLSTSYNWDAFIQSALPEAVGLFRDPDRSEPIAQDGVVEATKGYHRMQQRVRSQNRRLNESSEKKKKRREQHKSYYKKKVSNQTPGQKRNRLDREKSRYYRKPRLLMAAQKKKRNERAKVRYHKKKAHETPA</sequence>
<gene>
    <name evidence="2" type="ORF">FEQUK3_LOCUS6154</name>
</gene>
<reference evidence="2" key="1">
    <citation type="submission" date="2021-05" db="EMBL/GenBank/DDBJ databases">
        <authorList>
            <person name="Khan N."/>
        </authorList>
    </citation>
    <scope>NUCLEOTIDE SEQUENCE</scope>
</reference>
<evidence type="ECO:0000313" key="3">
    <source>
        <dbReference type="Proteomes" id="UP000693738"/>
    </source>
</evidence>